<evidence type="ECO:0000313" key="3">
    <source>
        <dbReference type="Proteomes" id="UP000475862"/>
    </source>
</evidence>
<dbReference type="PANTHER" id="PTHR10773:SF19">
    <property type="match status" value="1"/>
</dbReference>
<sequence length="192" mass="22706">MMSKKSSITFDTSEGTSQPRKNYSRKYYFTIKLEKIQICKTMFLQALGISDKVVTNICINLKTSSIFSEDLRGKFKHQSTMNSEVNKYILEHINSFPTINSHYIREDLKRKYLKSGLSISKMHRLYLNWIKEKSTLDPRVLNTTLRQYPDIYNNNFNLSFFKPKKDQCDVWEKYKLASPLEKLQCKLNMICI</sequence>
<proteinExistence type="predicted"/>
<feature type="region of interest" description="Disordered" evidence="1">
    <location>
        <begin position="1"/>
        <end position="20"/>
    </location>
</feature>
<dbReference type="OrthoDB" id="6629246at2759"/>
<protein>
    <submittedName>
        <fullName evidence="2">Uncharacterized protein</fullName>
    </submittedName>
</protein>
<reference evidence="2 3" key="1">
    <citation type="submission" date="2019-08" db="EMBL/GenBank/DDBJ databases">
        <title>The genome of the soybean aphid Biotype 1, its phylome, world population structure and adaptation to the North American continent.</title>
        <authorList>
            <person name="Giordano R."/>
            <person name="Donthu R.K."/>
            <person name="Hernandez A.G."/>
            <person name="Wright C.L."/>
            <person name="Zimin A.V."/>
        </authorList>
    </citation>
    <scope>NUCLEOTIDE SEQUENCE [LARGE SCALE GENOMIC DNA]</scope>
    <source>
        <tissue evidence="2">Whole aphids</tissue>
    </source>
</reference>
<gene>
    <name evidence="2" type="ORF">AGLY_003491</name>
</gene>
<dbReference type="EMBL" id="VYZN01000011">
    <property type="protein sequence ID" value="KAE9542364.1"/>
    <property type="molecule type" value="Genomic_DNA"/>
</dbReference>
<dbReference type="PANTHER" id="PTHR10773">
    <property type="entry name" value="DNA-DIRECTED RNA POLYMERASES I, II, AND III SUBUNIT RPABC2"/>
    <property type="match status" value="1"/>
</dbReference>
<keyword evidence="3" id="KW-1185">Reference proteome</keyword>
<name>A0A6G0TZX8_APHGL</name>
<evidence type="ECO:0000256" key="1">
    <source>
        <dbReference type="SAM" id="MobiDB-lite"/>
    </source>
</evidence>
<comment type="caution">
    <text evidence="2">The sequence shown here is derived from an EMBL/GenBank/DDBJ whole genome shotgun (WGS) entry which is preliminary data.</text>
</comment>
<evidence type="ECO:0000313" key="2">
    <source>
        <dbReference type="EMBL" id="KAE9542364.1"/>
    </source>
</evidence>
<dbReference type="Proteomes" id="UP000475862">
    <property type="component" value="Unassembled WGS sequence"/>
</dbReference>
<organism evidence="2 3">
    <name type="scientific">Aphis glycines</name>
    <name type="common">Soybean aphid</name>
    <dbReference type="NCBI Taxonomy" id="307491"/>
    <lineage>
        <taxon>Eukaryota</taxon>
        <taxon>Metazoa</taxon>
        <taxon>Ecdysozoa</taxon>
        <taxon>Arthropoda</taxon>
        <taxon>Hexapoda</taxon>
        <taxon>Insecta</taxon>
        <taxon>Pterygota</taxon>
        <taxon>Neoptera</taxon>
        <taxon>Paraneoptera</taxon>
        <taxon>Hemiptera</taxon>
        <taxon>Sternorrhyncha</taxon>
        <taxon>Aphidomorpha</taxon>
        <taxon>Aphidoidea</taxon>
        <taxon>Aphididae</taxon>
        <taxon>Aphidini</taxon>
        <taxon>Aphis</taxon>
        <taxon>Aphis</taxon>
    </lineage>
</organism>
<accession>A0A6G0TZX8</accession>
<dbReference type="AlphaFoldDB" id="A0A6G0TZX8"/>